<comment type="caution">
    <text evidence="2">The sequence shown here is derived from an EMBL/GenBank/DDBJ whole genome shotgun (WGS) entry which is preliminary data.</text>
</comment>
<organism evidence="2 3">
    <name type="scientific">Geodia barretti</name>
    <name type="common">Barrett's horny sponge</name>
    <dbReference type="NCBI Taxonomy" id="519541"/>
    <lineage>
        <taxon>Eukaryota</taxon>
        <taxon>Metazoa</taxon>
        <taxon>Porifera</taxon>
        <taxon>Demospongiae</taxon>
        <taxon>Heteroscleromorpha</taxon>
        <taxon>Tetractinellida</taxon>
        <taxon>Astrophorina</taxon>
        <taxon>Geodiidae</taxon>
        <taxon>Geodia</taxon>
    </lineage>
</organism>
<proteinExistence type="predicted"/>
<sequence>MDKTGHYMDDREDRIITAGPYELADDYHARILAKVILLQSYWRRWLSRRYVDALRRERRVRREWEREREEERRREREEREKREFRRRMNPRTKEDFELLYHALEGEGDWSCDYHMTEQVVT</sequence>
<reference evidence="2" key="1">
    <citation type="submission" date="2023-03" db="EMBL/GenBank/DDBJ databases">
        <authorList>
            <person name="Steffen K."/>
            <person name="Cardenas P."/>
        </authorList>
    </citation>
    <scope>NUCLEOTIDE SEQUENCE</scope>
</reference>
<dbReference type="PROSITE" id="PS50096">
    <property type="entry name" value="IQ"/>
    <property type="match status" value="1"/>
</dbReference>
<dbReference type="EMBL" id="CASHTH010001403">
    <property type="protein sequence ID" value="CAI8014940.1"/>
    <property type="molecule type" value="Genomic_DNA"/>
</dbReference>
<dbReference type="PANTHER" id="PTHR21074">
    <property type="entry name" value="IQ AND UBIQUITIN-LIKE DOMAIN-CONTAINING PROTEIN"/>
    <property type="match status" value="1"/>
</dbReference>
<name>A0AA35RNR2_GEOBA</name>
<feature type="compositionally biased region" description="Basic and acidic residues" evidence="1">
    <location>
        <begin position="62"/>
        <end position="83"/>
    </location>
</feature>
<feature type="region of interest" description="Disordered" evidence="1">
    <location>
        <begin position="62"/>
        <end position="85"/>
    </location>
</feature>
<dbReference type="Proteomes" id="UP001174909">
    <property type="component" value="Unassembled WGS sequence"/>
</dbReference>
<dbReference type="AlphaFoldDB" id="A0AA35RNR2"/>
<dbReference type="PANTHER" id="PTHR21074:SF0">
    <property type="entry name" value="IQ AND UBIQUITIN-LIKE DOMAIN-CONTAINING PROTEIN"/>
    <property type="match status" value="1"/>
</dbReference>
<dbReference type="GO" id="GO:0031514">
    <property type="term" value="C:motile cilium"/>
    <property type="evidence" value="ECO:0007669"/>
    <property type="project" value="TreeGrafter"/>
</dbReference>
<accession>A0AA35RNR2</accession>
<dbReference type="GO" id="GO:0001669">
    <property type="term" value="C:acrosomal vesicle"/>
    <property type="evidence" value="ECO:0007669"/>
    <property type="project" value="TreeGrafter"/>
</dbReference>
<protein>
    <submittedName>
        <fullName evidence="2">IQ and ubiquitin-like domain-containing protein</fullName>
    </submittedName>
</protein>
<dbReference type="InterPro" id="IPR037695">
    <property type="entry name" value="IQUB"/>
</dbReference>
<evidence type="ECO:0000256" key="1">
    <source>
        <dbReference type="SAM" id="MobiDB-lite"/>
    </source>
</evidence>
<evidence type="ECO:0000313" key="2">
    <source>
        <dbReference type="EMBL" id="CAI8014940.1"/>
    </source>
</evidence>
<gene>
    <name evidence="2" type="ORF">GBAR_LOCUS9309</name>
</gene>
<evidence type="ECO:0000313" key="3">
    <source>
        <dbReference type="Proteomes" id="UP001174909"/>
    </source>
</evidence>
<dbReference type="InterPro" id="IPR000048">
    <property type="entry name" value="IQ_motif_EF-hand-BS"/>
</dbReference>
<dbReference type="Pfam" id="PF00612">
    <property type="entry name" value="IQ"/>
    <property type="match status" value="1"/>
</dbReference>
<keyword evidence="3" id="KW-1185">Reference proteome</keyword>